<evidence type="ECO:0000313" key="2">
    <source>
        <dbReference type="EMBL" id="MDO7897527.1"/>
    </source>
</evidence>
<evidence type="ECO:0000313" key="3">
    <source>
        <dbReference type="Proteomes" id="UP001228019"/>
    </source>
</evidence>
<name>A0ABT9BYE2_9PSED</name>
<dbReference type="Gene3D" id="3.20.20.150">
    <property type="entry name" value="Divalent-metal-dependent TIM barrel enzymes"/>
    <property type="match status" value="1"/>
</dbReference>
<dbReference type="Proteomes" id="UP001228019">
    <property type="component" value="Unassembled WGS sequence"/>
</dbReference>
<gene>
    <name evidence="2" type="ORF">Q6A48_11590</name>
</gene>
<organism evidence="2 3">
    <name type="scientific">Pseudomonas citrulli</name>
    <dbReference type="NCBI Taxonomy" id="3064347"/>
    <lineage>
        <taxon>Bacteria</taxon>
        <taxon>Pseudomonadati</taxon>
        <taxon>Pseudomonadota</taxon>
        <taxon>Gammaproteobacteria</taxon>
        <taxon>Pseudomonadales</taxon>
        <taxon>Pseudomonadaceae</taxon>
        <taxon>Pseudomonas</taxon>
    </lineage>
</organism>
<dbReference type="EMBL" id="JAUQOP010000013">
    <property type="protein sequence ID" value="MDO7897527.1"/>
    <property type="molecule type" value="Genomic_DNA"/>
</dbReference>
<accession>A0ABT9BYE2</accession>
<dbReference type="InterPro" id="IPR013022">
    <property type="entry name" value="Xyl_isomerase-like_TIM-brl"/>
</dbReference>
<feature type="domain" description="Xylose isomerase-like TIM barrel" evidence="1">
    <location>
        <begin position="23"/>
        <end position="274"/>
    </location>
</feature>
<comment type="caution">
    <text evidence="2">The sequence shown here is derived from an EMBL/GenBank/DDBJ whole genome shotgun (WGS) entry which is preliminary data.</text>
</comment>
<dbReference type="GO" id="GO:0016853">
    <property type="term" value="F:isomerase activity"/>
    <property type="evidence" value="ECO:0007669"/>
    <property type="project" value="UniProtKB-KW"/>
</dbReference>
<sequence length="292" mass="32204">MAVNEFALHCTVARHGTVALDVNIAKSVGFSALELSATKLHKYFDAGYSREDLKGLLGGLSVPGLGYLRDIERTGALHAQLMEEAQQLFSMAVAAGAKGVQVLTGPIDVQAVIDHHDRRPSSKYAGLLGLELEEQKRITARNLRALADLAAQFNLTLYLEALAWTPLTGVTNQIQLIDRVDRPNVKMVIDFWHCYASGDTPDTVARMDKHYLYGVHVCDSLTFDGGIPNEDILRDVPTGEGVLDLKAWIQAVKATGYQGWWSCELFCLKQHQADSFEVARNHFKLLNELVNG</sequence>
<dbReference type="SUPFAM" id="SSF51658">
    <property type="entry name" value="Xylose isomerase-like"/>
    <property type="match status" value="1"/>
</dbReference>
<proteinExistence type="predicted"/>
<dbReference type="PANTHER" id="PTHR12110:SF21">
    <property type="entry name" value="XYLOSE ISOMERASE-LIKE TIM BARREL DOMAIN-CONTAINING PROTEIN"/>
    <property type="match status" value="1"/>
</dbReference>
<keyword evidence="2" id="KW-0413">Isomerase</keyword>
<evidence type="ECO:0000259" key="1">
    <source>
        <dbReference type="Pfam" id="PF01261"/>
    </source>
</evidence>
<dbReference type="Pfam" id="PF01261">
    <property type="entry name" value="AP_endonuc_2"/>
    <property type="match status" value="1"/>
</dbReference>
<reference evidence="2 3" key="1">
    <citation type="submission" date="2023-07" db="EMBL/GenBank/DDBJ databases">
        <title>Identification of four novel Pseudomonas species associated with bacterial leaf spot of cucurbits.</title>
        <authorList>
            <person name="Fullem K.R."/>
        </authorList>
    </citation>
    <scope>NUCLEOTIDE SEQUENCE [LARGE SCALE GENOMIC DNA]</scope>
    <source>
        <strain evidence="2 3">K18</strain>
    </source>
</reference>
<dbReference type="InterPro" id="IPR036237">
    <property type="entry name" value="Xyl_isomerase-like_sf"/>
</dbReference>
<protein>
    <submittedName>
        <fullName evidence="2">Sugar phosphate isomerase/epimerase family protein</fullName>
    </submittedName>
</protein>
<dbReference type="PANTHER" id="PTHR12110">
    <property type="entry name" value="HYDROXYPYRUVATE ISOMERASE"/>
    <property type="match status" value="1"/>
</dbReference>
<dbReference type="RefSeq" id="WP_304554251.1">
    <property type="nucleotide sequence ID" value="NZ_JAUQOP010000013.1"/>
</dbReference>
<keyword evidence="3" id="KW-1185">Reference proteome</keyword>
<dbReference type="InterPro" id="IPR050312">
    <property type="entry name" value="IolE/XylAMocC-like"/>
</dbReference>